<dbReference type="AlphaFoldDB" id="A0A7K1SMT5"/>
<reference evidence="2 3" key="1">
    <citation type="submission" date="2019-12" db="EMBL/GenBank/DDBJ databases">
        <title>Spirosoma sp. HMF4905 genome sequencing and assembly.</title>
        <authorList>
            <person name="Kang H."/>
            <person name="Cha I."/>
            <person name="Kim H."/>
            <person name="Joh K."/>
        </authorList>
    </citation>
    <scope>NUCLEOTIDE SEQUENCE [LARGE SCALE GENOMIC DNA]</scope>
    <source>
        <strain evidence="2 3">HMF4905</strain>
    </source>
</reference>
<evidence type="ECO:0000256" key="1">
    <source>
        <dbReference type="SAM" id="SignalP"/>
    </source>
</evidence>
<feature type="chain" id="PRO_5029881204" evidence="1">
    <location>
        <begin position="31"/>
        <end position="103"/>
    </location>
</feature>
<organism evidence="2 3">
    <name type="scientific">Spirosoma arboris</name>
    <dbReference type="NCBI Taxonomy" id="2682092"/>
    <lineage>
        <taxon>Bacteria</taxon>
        <taxon>Pseudomonadati</taxon>
        <taxon>Bacteroidota</taxon>
        <taxon>Cytophagia</taxon>
        <taxon>Cytophagales</taxon>
        <taxon>Cytophagaceae</taxon>
        <taxon>Spirosoma</taxon>
    </lineage>
</organism>
<accession>A0A7K1SMT5</accession>
<evidence type="ECO:0000313" key="3">
    <source>
        <dbReference type="Proteomes" id="UP000436006"/>
    </source>
</evidence>
<comment type="caution">
    <text evidence="2">The sequence shown here is derived from an EMBL/GenBank/DDBJ whole genome shotgun (WGS) entry which is preliminary data.</text>
</comment>
<proteinExistence type="predicted"/>
<feature type="signal peptide" evidence="1">
    <location>
        <begin position="1"/>
        <end position="30"/>
    </location>
</feature>
<dbReference type="RefSeq" id="WP_157589921.1">
    <property type="nucleotide sequence ID" value="NZ_WPIN01000020.1"/>
</dbReference>
<evidence type="ECO:0000313" key="2">
    <source>
        <dbReference type="EMBL" id="MVM35110.1"/>
    </source>
</evidence>
<dbReference type="EMBL" id="WPIN01000020">
    <property type="protein sequence ID" value="MVM35110.1"/>
    <property type="molecule type" value="Genomic_DNA"/>
</dbReference>
<keyword evidence="1" id="KW-0732">Signal</keyword>
<gene>
    <name evidence="2" type="ORF">GO755_34105</name>
</gene>
<sequence>MRTLLMKKAAGYLATASLVTCPFVSSITVAMPLQTAFTTTSTSSKESFKPASNPVLVRNTTAKPENPATTAPAKVQDKKTIGRCWKRLMTMVREVSHAHHTKK</sequence>
<name>A0A7K1SMT5_9BACT</name>
<dbReference type="Proteomes" id="UP000436006">
    <property type="component" value="Unassembled WGS sequence"/>
</dbReference>
<keyword evidence="3" id="KW-1185">Reference proteome</keyword>
<protein>
    <submittedName>
        <fullName evidence="2">Uncharacterized protein</fullName>
    </submittedName>
</protein>